<evidence type="ECO:0000313" key="2">
    <source>
        <dbReference type="EMBL" id="PIZ62555.1"/>
    </source>
</evidence>
<sequence>MINTTNSPCIRCGTQRVVSKVWEEKIDDSVIINTEMVCPDPECQKKVDITNKNRLDKYAAIKLRSEQRVENRKADQKARKAKKSPNS</sequence>
<organism evidence="2 3">
    <name type="scientific">Candidatus Roizmanbacteria bacterium CG_4_10_14_0_2_um_filter_39_13</name>
    <dbReference type="NCBI Taxonomy" id="1974825"/>
    <lineage>
        <taxon>Bacteria</taxon>
        <taxon>Candidatus Roizmaniibacteriota</taxon>
    </lineage>
</organism>
<feature type="compositionally biased region" description="Basic and acidic residues" evidence="1">
    <location>
        <begin position="66"/>
        <end position="78"/>
    </location>
</feature>
<accession>A0A2M7TXP4</accession>
<reference evidence="3" key="1">
    <citation type="submission" date="2017-09" db="EMBL/GenBank/DDBJ databases">
        <title>Depth-based differentiation of microbial function through sediment-hosted aquifers and enrichment of novel symbionts in the deep terrestrial subsurface.</title>
        <authorList>
            <person name="Probst A.J."/>
            <person name="Ladd B."/>
            <person name="Jarett J.K."/>
            <person name="Geller-Mcgrath D.E."/>
            <person name="Sieber C.M.K."/>
            <person name="Emerson J.B."/>
            <person name="Anantharaman K."/>
            <person name="Thomas B.C."/>
            <person name="Malmstrom R."/>
            <person name="Stieglmeier M."/>
            <person name="Klingl A."/>
            <person name="Woyke T."/>
            <person name="Ryan C.M."/>
            <person name="Banfield J.F."/>
        </authorList>
    </citation>
    <scope>NUCLEOTIDE SEQUENCE [LARGE SCALE GENOMIC DNA]</scope>
</reference>
<protein>
    <submittedName>
        <fullName evidence="2">Uncharacterized protein</fullName>
    </submittedName>
</protein>
<dbReference type="EMBL" id="PFOB01000051">
    <property type="protein sequence ID" value="PIZ62555.1"/>
    <property type="molecule type" value="Genomic_DNA"/>
</dbReference>
<comment type="caution">
    <text evidence="2">The sequence shown here is derived from an EMBL/GenBank/DDBJ whole genome shotgun (WGS) entry which is preliminary data.</text>
</comment>
<evidence type="ECO:0000256" key="1">
    <source>
        <dbReference type="SAM" id="MobiDB-lite"/>
    </source>
</evidence>
<feature type="region of interest" description="Disordered" evidence="1">
    <location>
        <begin position="66"/>
        <end position="87"/>
    </location>
</feature>
<proteinExistence type="predicted"/>
<evidence type="ECO:0000313" key="3">
    <source>
        <dbReference type="Proteomes" id="UP000228503"/>
    </source>
</evidence>
<dbReference type="Proteomes" id="UP000228503">
    <property type="component" value="Unassembled WGS sequence"/>
</dbReference>
<name>A0A2M7TXP4_9BACT</name>
<dbReference type="AlphaFoldDB" id="A0A2M7TXP4"/>
<gene>
    <name evidence="2" type="ORF">COY16_03955</name>
</gene>